<dbReference type="RefSeq" id="WP_125022296.1">
    <property type="nucleotide sequence ID" value="NZ_CP034159.1"/>
</dbReference>
<reference evidence="3" key="1">
    <citation type="submission" date="2018-11" db="EMBL/GenBank/DDBJ databases">
        <title>Proposal to divide the Flavobacteriaceae and reorganize its genera based on Amino Acid Identity values calculated from whole genome sequences.</title>
        <authorList>
            <person name="Nicholson A.C."/>
            <person name="Gulvik C.A."/>
            <person name="Whitney A.M."/>
            <person name="Humrighouse B.W."/>
            <person name="Bell M."/>
            <person name="Holmes B."/>
            <person name="Steigerwalt A.G."/>
            <person name="Villarma A."/>
            <person name="Sheth M."/>
            <person name="Batra D."/>
            <person name="Pryor J."/>
            <person name="Bernardet J.-F."/>
            <person name="Hugo C."/>
            <person name="Kampfer P."/>
            <person name="Newman J.D."/>
            <person name="McQuiston J.R."/>
        </authorList>
    </citation>
    <scope>NUCLEOTIDE SEQUENCE [LARGE SCALE GENOMIC DNA]</scope>
    <source>
        <strain evidence="3">G0081</strain>
    </source>
</reference>
<sequence length="60" mass="6637">MKKLFAIAVLGTLCFASCAQKEEKREDYKEEHSVSEKRNAGVDSAAFNDEGQVKDSLSVQ</sequence>
<feature type="compositionally biased region" description="Basic and acidic residues" evidence="1">
    <location>
        <begin position="25"/>
        <end position="40"/>
    </location>
</feature>
<dbReference type="Proteomes" id="UP000270185">
    <property type="component" value="Chromosome"/>
</dbReference>
<accession>A0A3G8XK45</accession>
<feature type="region of interest" description="Disordered" evidence="1">
    <location>
        <begin position="25"/>
        <end position="60"/>
    </location>
</feature>
<keyword evidence="3" id="KW-1185">Reference proteome</keyword>
<protein>
    <submittedName>
        <fullName evidence="2">Uncharacterized protein</fullName>
    </submittedName>
</protein>
<dbReference type="AlphaFoldDB" id="A0A3G8XK45"/>
<organism evidence="2 3">
    <name type="scientific">Kaistella carnis</name>
    <dbReference type="NCBI Taxonomy" id="1241979"/>
    <lineage>
        <taxon>Bacteria</taxon>
        <taxon>Pseudomonadati</taxon>
        <taxon>Bacteroidota</taxon>
        <taxon>Flavobacteriia</taxon>
        <taxon>Flavobacteriales</taxon>
        <taxon>Weeksellaceae</taxon>
        <taxon>Chryseobacterium group</taxon>
        <taxon>Kaistella</taxon>
    </lineage>
</organism>
<evidence type="ECO:0000256" key="1">
    <source>
        <dbReference type="SAM" id="MobiDB-lite"/>
    </source>
</evidence>
<name>A0A3G8XK45_9FLAO</name>
<proteinExistence type="predicted"/>
<dbReference type="OrthoDB" id="1273918at2"/>
<evidence type="ECO:0000313" key="3">
    <source>
        <dbReference type="Proteomes" id="UP000270185"/>
    </source>
</evidence>
<evidence type="ECO:0000313" key="2">
    <source>
        <dbReference type="EMBL" id="AZI32107.1"/>
    </source>
</evidence>
<dbReference type="KEGG" id="ccas:EIB73_02450"/>
<dbReference type="EMBL" id="CP034159">
    <property type="protein sequence ID" value="AZI32107.1"/>
    <property type="molecule type" value="Genomic_DNA"/>
</dbReference>
<gene>
    <name evidence="2" type="ORF">EIB73_02450</name>
</gene>